<dbReference type="GO" id="GO:0005509">
    <property type="term" value="F:calcium ion binding"/>
    <property type="evidence" value="ECO:0007669"/>
    <property type="project" value="InterPro"/>
</dbReference>
<feature type="disulfide bond" evidence="13">
    <location>
        <begin position="607"/>
        <end position="616"/>
    </location>
</feature>
<dbReference type="SUPFAM" id="SSF57184">
    <property type="entry name" value="Growth factor receptor domain"/>
    <property type="match status" value="1"/>
</dbReference>
<dbReference type="SMART" id="SM00181">
    <property type="entry name" value="EGF"/>
    <property type="match status" value="9"/>
</dbReference>
<evidence type="ECO:0000256" key="13">
    <source>
        <dbReference type="PROSITE-ProRule" id="PRU00076"/>
    </source>
</evidence>
<dbReference type="GO" id="GO:0016330">
    <property type="term" value="P:second mitotic wave involved in compound eye morphogenesis"/>
    <property type="evidence" value="ECO:0007669"/>
    <property type="project" value="UniProtKB-ARBA"/>
</dbReference>
<dbReference type="PROSITE" id="PS00022">
    <property type="entry name" value="EGF_1"/>
    <property type="match status" value="7"/>
</dbReference>
<evidence type="ECO:0000256" key="5">
    <source>
        <dbReference type="ARBA" id="ARBA00022729"/>
    </source>
</evidence>
<dbReference type="FunFam" id="2.10.25.10:FF:000230">
    <property type="entry name" value="Delta-like protein"/>
    <property type="match status" value="1"/>
</dbReference>
<dbReference type="FunFam" id="2.10.25.10:FF:000012">
    <property type="entry name" value="Delta-like protein"/>
    <property type="match status" value="1"/>
</dbReference>
<accession>A0A7M7JLU7</accession>
<dbReference type="PROSITE" id="PS01186">
    <property type="entry name" value="EGF_2"/>
    <property type="match status" value="6"/>
</dbReference>
<evidence type="ECO:0000256" key="12">
    <source>
        <dbReference type="ARBA" id="ARBA00023180"/>
    </source>
</evidence>
<evidence type="ECO:0000259" key="18">
    <source>
        <dbReference type="PROSITE" id="PS50026"/>
    </source>
</evidence>
<dbReference type="FunFam" id="2.10.25.10:FF:000004">
    <property type="entry name" value="Neurogenic locus notch 1"/>
    <property type="match status" value="1"/>
</dbReference>
<feature type="compositionally biased region" description="Polar residues" evidence="16">
    <location>
        <begin position="936"/>
        <end position="946"/>
    </location>
</feature>
<dbReference type="FunFam" id="2.10.25.140:FF:000001">
    <property type="entry name" value="Delta-like protein"/>
    <property type="match status" value="1"/>
</dbReference>
<keyword evidence="10 15" id="KW-0472">Membrane</keyword>
<dbReference type="Proteomes" id="UP000594260">
    <property type="component" value="Unplaced"/>
</dbReference>
<evidence type="ECO:0000256" key="9">
    <source>
        <dbReference type="ARBA" id="ARBA00022989"/>
    </source>
</evidence>
<keyword evidence="11 13" id="KW-1015">Disulfide bond</keyword>
<dbReference type="InterPro" id="IPR001881">
    <property type="entry name" value="EGF-like_Ca-bd_dom"/>
</dbReference>
<dbReference type="GO" id="GO:0000902">
    <property type="term" value="P:cell morphogenesis"/>
    <property type="evidence" value="ECO:0007669"/>
    <property type="project" value="UniProtKB-ARBA"/>
</dbReference>
<evidence type="ECO:0000256" key="15">
    <source>
        <dbReference type="RuleBase" id="RU280815"/>
    </source>
</evidence>
<feature type="domain" description="EGF-like" evidence="18">
    <location>
        <begin position="501"/>
        <end position="542"/>
    </location>
</feature>
<name>A0A7M7JLU7_VARDE</name>
<evidence type="ECO:0000256" key="6">
    <source>
        <dbReference type="ARBA" id="ARBA00022737"/>
    </source>
</evidence>
<evidence type="ECO:0000259" key="19">
    <source>
        <dbReference type="PROSITE" id="PS51051"/>
    </source>
</evidence>
<evidence type="ECO:0000256" key="17">
    <source>
        <dbReference type="SAM" id="Phobius"/>
    </source>
</evidence>
<dbReference type="Pfam" id="PF00008">
    <property type="entry name" value="EGF"/>
    <property type="match status" value="7"/>
</dbReference>
<evidence type="ECO:0000256" key="7">
    <source>
        <dbReference type="ARBA" id="ARBA00022782"/>
    </source>
</evidence>
<dbReference type="PROSITE" id="PS50026">
    <property type="entry name" value="EGF_3"/>
    <property type="match status" value="7"/>
</dbReference>
<dbReference type="FunFam" id="2.10.25.10:FF:000066">
    <property type="entry name" value="FAT atypical cadherin 4"/>
    <property type="match status" value="1"/>
</dbReference>
<dbReference type="GO" id="GO:0045179">
    <property type="term" value="C:apical cortex"/>
    <property type="evidence" value="ECO:0007669"/>
    <property type="project" value="UniProtKB-ARBA"/>
</dbReference>
<dbReference type="GO" id="GO:0048018">
    <property type="term" value="F:receptor ligand activity"/>
    <property type="evidence" value="ECO:0007669"/>
    <property type="project" value="UniProtKB-ARBA"/>
</dbReference>
<dbReference type="Gene3D" id="2.60.40.3510">
    <property type="match status" value="1"/>
</dbReference>
<keyword evidence="3 13" id="KW-0245">EGF-like domain</keyword>
<dbReference type="SUPFAM" id="SSF57196">
    <property type="entry name" value="EGF/Laminin"/>
    <property type="match status" value="5"/>
</dbReference>
<dbReference type="PROSITE" id="PS00010">
    <property type="entry name" value="ASX_HYDROXYL"/>
    <property type="match status" value="1"/>
</dbReference>
<dbReference type="GO" id="GO:0016318">
    <property type="term" value="P:ommatidial rotation"/>
    <property type="evidence" value="ECO:0007669"/>
    <property type="project" value="UniProtKB-ARBA"/>
</dbReference>
<organism evidence="20 21">
    <name type="scientific">Varroa destructor</name>
    <name type="common">Honeybee mite</name>
    <dbReference type="NCBI Taxonomy" id="109461"/>
    <lineage>
        <taxon>Eukaryota</taxon>
        <taxon>Metazoa</taxon>
        <taxon>Ecdysozoa</taxon>
        <taxon>Arthropoda</taxon>
        <taxon>Chelicerata</taxon>
        <taxon>Arachnida</taxon>
        <taxon>Acari</taxon>
        <taxon>Parasitiformes</taxon>
        <taxon>Mesostigmata</taxon>
        <taxon>Gamasina</taxon>
        <taxon>Dermanyssoidea</taxon>
        <taxon>Varroidae</taxon>
        <taxon>Varroa</taxon>
    </lineage>
</organism>
<dbReference type="GeneID" id="111247252"/>
<keyword evidence="6 15" id="KW-0677">Repeat</keyword>
<keyword evidence="21" id="KW-1185">Reference proteome</keyword>
<feature type="domain" description="EGF-like" evidence="18">
    <location>
        <begin position="423"/>
        <end position="461"/>
    </location>
</feature>
<feature type="domain" description="DSL" evidence="19">
    <location>
        <begin position="275"/>
        <end position="319"/>
    </location>
</feature>
<feature type="compositionally biased region" description="Low complexity" evidence="16">
    <location>
        <begin position="892"/>
        <end position="918"/>
    </location>
</feature>
<feature type="domain" description="EGF-like" evidence="18">
    <location>
        <begin position="543"/>
        <end position="579"/>
    </location>
</feature>
<feature type="disulfide bond" evidence="13">
    <location>
        <begin position="489"/>
        <end position="498"/>
    </location>
</feature>
<dbReference type="AlphaFoldDB" id="A0A7M7JLU7"/>
<feature type="disulfide bond" evidence="14">
    <location>
        <begin position="290"/>
        <end position="302"/>
    </location>
</feature>
<feature type="disulfide bond" evidence="13">
    <location>
        <begin position="645"/>
        <end position="654"/>
    </location>
</feature>
<evidence type="ECO:0000256" key="14">
    <source>
        <dbReference type="PROSITE-ProRule" id="PRU00377"/>
    </source>
</evidence>
<evidence type="ECO:0000313" key="21">
    <source>
        <dbReference type="Proteomes" id="UP000594260"/>
    </source>
</evidence>
<dbReference type="GO" id="GO:0048666">
    <property type="term" value="P:neuron development"/>
    <property type="evidence" value="ECO:0007669"/>
    <property type="project" value="UniProtKB-ARBA"/>
</dbReference>
<dbReference type="RefSeq" id="XP_022653670.1">
    <property type="nucleotide sequence ID" value="XM_022797935.1"/>
</dbReference>
<comment type="function">
    <text evidence="15">Putative Notch ligand involved in the mediation of Notch signaling.</text>
</comment>
<dbReference type="KEGG" id="vde:111247252"/>
<dbReference type="SMART" id="SM00179">
    <property type="entry name" value="EGF_CA"/>
    <property type="match status" value="7"/>
</dbReference>
<protein>
    <recommendedName>
        <fullName evidence="15">Delta-like protein</fullName>
    </recommendedName>
</protein>
<comment type="subcellular location">
    <subcellularLocation>
        <location evidence="1 15">Membrane</location>
        <topology evidence="1 15">Single-pass type I membrane protein</topology>
    </subcellularLocation>
</comment>
<evidence type="ECO:0000256" key="10">
    <source>
        <dbReference type="ARBA" id="ARBA00023136"/>
    </source>
</evidence>
<feature type="domain" description="EGF-like" evidence="18">
    <location>
        <begin position="383"/>
        <end position="421"/>
    </location>
</feature>
<dbReference type="GO" id="GO:0046331">
    <property type="term" value="P:lateral inhibition"/>
    <property type="evidence" value="ECO:0007669"/>
    <property type="project" value="UniProtKB-ARBA"/>
</dbReference>
<keyword evidence="2 15" id="KW-0217">Developmental protein</keyword>
<feature type="domain" description="EGF-like" evidence="18">
    <location>
        <begin position="619"/>
        <end position="655"/>
    </location>
</feature>
<evidence type="ECO:0000256" key="3">
    <source>
        <dbReference type="ARBA" id="ARBA00022536"/>
    </source>
</evidence>
<dbReference type="EnsemblMetazoa" id="XM_022797935">
    <property type="protein sequence ID" value="XP_022653670"/>
    <property type="gene ID" value="LOC111247252"/>
</dbReference>
<keyword evidence="12" id="KW-0325">Glycoprotein</keyword>
<dbReference type="CDD" id="cd00054">
    <property type="entry name" value="EGF_CA"/>
    <property type="match status" value="7"/>
</dbReference>
<dbReference type="PANTHER" id="PTHR24049:SF22">
    <property type="entry name" value="DROSOPHILA CRUMBS HOMOLOG"/>
    <property type="match status" value="1"/>
</dbReference>
<evidence type="ECO:0000256" key="11">
    <source>
        <dbReference type="ARBA" id="ARBA00023157"/>
    </source>
</evidence>
<dbReference type="PROSITE" id="PS51051">
    <property type="entry name" value="DSL"/>
    <property type="match status" value="1"/>
</dbReference>
<dbReference type="FunFam" id="2.10.25.10:FF:000018">
    <property type="entry name" value="Delta-like 1"/>
    <property type="match status" value="1"/>
</dbReference>
<evidence type="ECO:0000256" key="2">
    <source>
        <dbReference type="ARBA" id="ARBA00022473"/>
    </source>
</evidence>
<dbReference type="FunFam" id="2.10.25.10:FF:000472">
    <property type="entry name" value="Uncharacterized protein, isoform A"/>
    <property type="match status" value="1"/>
</dbReference>
<dbReference type="GO" id="GO:0030718">
    <property type="term" value="P:germ-line stem cell population maintenance"/>
    <property type="evidence" value="ECO:0007669"/>
    <property type="project" value="UniProtKB-ARBA"/>
</dbReference>
<dbReference type="InterPro" id="IPR001774">
    <property type="entry name" value="DSL"/>
</dbReference>
<dbReference type="OrthoDB" id="283575at2759"/>
<reference evidence="20" key="1">
    <citation type="submission" date="2021-01" db="UniProtKB">
        <authorList>
            <consortium name="EnsemblMetazoa"/>
        </authorList>
    </citation>
    <scope>IDENTIFICATION</scope>
</reference>
<proteinExistence type="predicted"/>
<dbReference type="SMART" id="SM00051">
    <property type="entry name" value="DSL"/>
    <property type="match status" value="1"/>
</dbReference>
<feature type="disulfide bond" evidence="13">
    <location>
        <begin position="411"/>
        <end position="420"/>
    </location>
</feature>
<dbReference type="InterPro" id="IPR000152">
    <property type="entry name" value="EGF-type_Asp/Asn_hydroxyl_site"/>
</dbReference>
<evidence type="ECO:0000256" key="4">
    <source>
        <dbReference type="ARBA" id="ARBA00022692"/>
    </source>
</evidence>
<sequence>MLSAPTNFQATTTIITDRNDDDMVTPAVTCDASFSAFSLLTSILLAGLLSTKHRLPSSPFPAVSSVTVHQFSTSSRHLRVDEIRVSPLVRSSRSSSSLTVPTYLRVCVSLRPLQHSITLTTPMVTVTTETRSSLYFQCRELCPGPNSAIASGVFQLKVESLNMTKELSRQDVLRLRICWSHFQREINADNMTCTYGESISAPLSLPYPANSFEVSMPFDFGWPGTFALVVEAWLESKVPTSAPALRLTSSQFLAISQEWSKPDLARSPVKIAFRAVCSAHYYGIACDRLCRPRNDRFGHYECDEEGNKVCTRGWAGEYCDKPVCRPGCKGSCSKPFGCDCHFGYEGAMCDQCVRFPGCKHGSCNQPWQCNCDEGWGGMLCNRDLNFCTNNAPCRNGGTCLNSGDGRYTCKCPIGFGGKNCEQVIKGCAALPCMNGGTCKEVSNTTDYSCRCREGFFGVHCEFRNETCDTKKCENSATCRNTISGPQCICPQGFDGPNCEHKINPCDGNPCMNGGRCTNGEKPYADAPFRCTCPEGFYGHRCEIRDHCQPNPCSNGATCQSHGDGFKCFCRKGFTGANCTVQVDHCVLKPCANGGTCFSRQNDFECACPSGFSGKDCSLNVDECKPNPCKNGGQCTDLIDGYKCTCKPSFTGANCEYSMSYKYGAYGSKLKQIPEADVVTAAQKATILTLGILLVISIALGAVAYYRKYRPNQVAMRQNKENSARAAAMMNNSIYRSGGRSDSLMRNSLRPGDVGSLRYSMTPGLIADPCGAFVRPQPKLPSPAIKINDELKNNNKTLPRLGTDAHVYATVHDYVDGVEPQFSRYSVVRGSGLYSNNNNNKVLNTRQEENHYENVKKANPSSGDLKADLKAKTGGCQSNKSANFVCSAPLKNNNNTNHNNNNNNNHISNNTSCNNSSSHHAVHNTSSSKICNEKSAGANSSKLSTQV</sequence>
<dbReference type="InterPro" id="IPR000742">
    <property type="entry name" value="EGF"/>
</dbReference>
<feature type="transmembrane region" description="Helical" evidence="17">
    <location>
        <begin position="686"/>
        <end position="705"/>
    </location>
</feature>
<keyword evidence="8" id="KW-0832">Ubl conjugation</keyword>
<dbReference type="PANTHER" id="PTHR24049">
    <property type="entry name" value="CRUMBS FAMILY MEMBER"/>
    <property type="match status" value="1"/>
</dbReference>
<dbReference type="GO" id="GO:0005886">
    <property type="term" value="C:plasma membrane"/>
    <property type="evidence" value="ECO:0007669"/>
    <property type="project" value="UniProtKB-ARBA"/>
</dbReference>
<dbReference type="OMA" id="ATNINVC"/>
<evidence type="ECO:0000256" key="1">
    <source>
        <dbReference type="ARBA" id="ARBA00004479"/>
    </source>
</evidence>
<dbReference type="InterPro" id="IPR018097">
    <property type="entry name" value="EGF_Ca-bd_CS"/>
</dbReference>
<dbReference type="InParanoid" id="A0A7M7JLU7"/>
<keyword evidence="4 15" id="KW-0812">Transmembrane</keyword>
<dbReference type="Gene3D" id="2.10.25.10">
    <property type="entry name" value="Laminin"/>
    <property type="match status" value="8"/>
</dbReference>
<evidence type="ECO:0000313" key="20">
    <source>
        <dbReference type="EnsemblMetazoa" id="XP_022653670"/>
    </source>
</evidence>
<feature type="disulfide bond" evidence="14">
    <location>
        <begin position="310"/>
        <end position="319"/>
    </location>
</feature>
<feature type="disulfide bond" evidence="13">
    <location>
        <begin position="532"/>
        <end position="541"/>
    </location>
</feature>
<feature type="domain" description="EGF-like" evidence="18">
    <location>
        <begin position="463"/>
        <end position="499"/>
    </location>
</feature>
<dbReference type="GO" id="GO:0009986">
    <property type="term" value="C:cell surface"/>
    <property type="evidence" value="ECO:0007669"/>
    <property type="project" value="UniProtKB-ARBA"/>
</dbReference>
<feature type="disulfide bond" evidence="13">
    <location>
        <begin position="451"/>
        <end position="460"/>
    </location>
</feature>
<dbReference type="Gene3D" id="2.10.25.140">
    <property type="match status" value="1"/>
</dbReference>
<dbReference type="InterPro" id="IPR009030">
    <property type="entry name" value="Growth_fac_rcpt_cys_sf"/>
</dbReference>
<dbReference type="PROSITE" id="PS01187">
    <property type="entry name" value="EGF_CA"/>
    <property type="match status" value="1"/>
</dbReference>
<dbReference type="GO" id="GO:0007166">
    <property type="term" value="P:cell surface receptor signaling pathway"/>
    <property type="evidence" value="ECO:0007669"/>
    <property type="project" value="UniProtKB-ARBA"/>
</dbReference>
<keyword evidence="5 15" id="KW-0732">Signal</keyword>
<dbReference type="Pfam" id="PF01414">
    <property type="entry name" value="DSL"/>
    <property type="match status" value="1"/>
</dbReference>
<evidence type="ECO:0000256" key="16">
    <source>
        <dbReference type="SAM" id="MobiDB-lite"/>
    </source>
</evidence>
<evidence type="ECO:0000256" key="8">
    <source>
        <dbReference type="ARBA" id="ARBA00022843"/>
    </source>
</evidence>
<dbReference type="GO" id="GO:0050769">
    <property type="term" value="P:positive regulation of neurogenesis"/>
    <property type="evidence" value="ECO:0007669"/>
    <property type="project" value="UniProtKB-ARBA"/>
</dbReference>
<dbReference type="Pfam" id="PF21700">
    <property type="entry name" value="EGF_DL_JAG"/>
    <property type="match status" value="1"/>
</dbReference>
<feature type="disulfide bond" evidence="13">
    <location>
        <begin position="569"/>
        <end position="578"/>
    </location>
</feature>
<feature type="disulfide bond" evidence="13">
    <location>
        <begin position="432"/>
        <end position="449"/>
    </location>
</feature>
<feature type="disulfide bond" evidence="14">
    <location>
        <begin position="277"/>
        <end position="286"/>
    </location>
</feature>
<dbReference type="FunFam" id="2.10.25.10:FF:000064">
    <property type="entry name" value="Delta-like protein"/>
    <property type="match status" value="1"/>
</dbReference>
<keyword evidence="9 15" id="KW-1133">Transmembrane helix</keyword>
<dbReference type="GO" id="GO:0043208">
    <property type="term" value="F:glycosphingolipid binding"/>
    <property type="evidence" value="ECO:0007669"/>
    <property type="project" value="UniProtKB-ARBA"/>
</dbReference>
<feature type="region of interest" description="Disordered" evidence="16">
    <location>
        <begin position="892"/>
        <end position="946"/>
    </location>
</feature>
<feature type="domain" description="EGF-like" evidence="18">
    <location>
        <begin position="581"/>
        <end position="617"/>
    </location>
</feature>
<dbReference type="InterPro" id="IPR051022">
    <property type="entry name" value="Notch_Cell-Fate_Det"/>
</dbReference>
<comment type="caution">
    <text evidence="13">Lacks conserved residue(s) required for the propagation of feature annotation.</text>
</comment>
<dbReference type="GO" id="GO:0042063">
    <property type="term" value="P:gliogenesis"/>
    <property type="evidence" value="ECO:0007669"/>
    <property type="project" value="UniProtKB-ARBA"/>
</dbReference>
<dbReference type="PRINTS" id="PR00010">
    <property type="entry name" value="EGFBLOOD"/>
</dbReference>
<keyword evidence="7" id="KW-0221">Differentiation</keyword>
<dbReference type="GO" id="GO:0048056">
    <property type="term" value="P:R3/R4 cell differentiation"/>
    <property type="evidence" value="ECO:0007669"/>
    <property type="project" value="UniProtKB-ARBA"/>
</dbReference>